<dbReference type="AlphaFoldDB" id="A0A645G7M4"/>
<comment type="caution">
    <text evidence="1">The sequence shown here is derived from an EMBL/GenBank/DDBJ whole genome shotgun (WGS) entry which is preliminary data.</text>
</comment>
<sequence length="99" mass="10579">MAVPVKVKVYSFPFENMEIVSPSLKLFALKNAGFTKISVLFLGAVPVMFKALSVGFSMEFAAIGLKVIVSSELGISARISAMYLPSAEEIPGIFSNVST</sequence>
<dbReference type="EMBL" id="VSSQ01070121">
    <property type="protein sequence ID" value="MPN21990.1"/>
    <property type="molecule type" value="Genomic_DNA"/>
</dbReference>
<accession>A0A645G7M4</accession>
<evidence type="ECO:0000313" key="1">
    <source>
        <dbReference type="EMBL" id="MPN21990.1"/>
    </source>
</evidence>
<gene>
    <name evidence="1" type="ORF">SDC9_169372</name>
</gene>
<reference evidence="1" key="1">
    <citation type="submission" date="2019-08" db="EMBL/GenBank/DDBJ databases">
        <authorList>
            <person name="Kucharzyk K."/>
            <person name="Murdoch R.W."/>
            <person name="Higgins S."/>
            <person name="Loffler F."/>
        </authorList>
    </citation>
    <scope>NUCLEOTIDE SEQUENCE</scope>
</reference>
<proteinExistence type="predicted"/>
<organism evidence="1">
    <name type="scientific">bioreactor metagenome</name>
    <dbReference type="NCBI Taxonomy" id="1076179"/>
    <lineage>
        <taxon>unclassified sequences</taxon>
        <taxon>metagenomes</taxon>
        <taxon>ecological metagenomes</taxon>
    </lineage>
</organism>
<protein>
    <submittedName>
        <fullName evidence="1">Uncharacterized protein</fullName>
    </submittedName>
</protein>
<name>A0A645G7M4_9ZZZZ</name>